<evidence type="ECO:0008006" key="5">
    <source>
        <dbReference type="Google" id="ProtNLM"/>
    </source>
</evidence>
<organism evidence="4">
    <name type="scientific">marine sediment metagenome</name>
    <dbReference type="NCBI Taxonomy" id="412755"/>
    <lineage>
        <taxon>unclassified sequences</taxon>
        <taxon>metagenomes</taxon>
        <taxon>ecological metagenomes</taxon>
    </lineage>
</organism>
<dbReference type="InterPro" id="IPR027278">
    <property type="entry name" value="ACCD_DCysDesulf"/>
</dbReference>
<accession>X1MU84</accession>
<evidence type="ECO:0000256" key="3">
    <source>
        <dbReference type="ARBA" id="ARBA00022898"/>
    </source>
</evidence>
<name>X1MU84_9ZZZZ</name>
<dbReference type="GO" id="GO:0019148">
    <property type="term" value="F:D-cysteine desulfhydrase activity"/>
    <property type="evidence" value="ECO:0007669"/>
    <property type="project" value="TreeGrafter"/>
</dbReference>
<comment type="similarity">
    <text evidence="2">Belongs to the ACC deaminase/D-cysteine desulfhydrase family.</text>
</comment>
<dbReference type="InterPro" id="IPR036052">
    <property type="entry name" value="TrpB-like_PALP_sf"/>
</dbReference>
<dbReference type="PANTHER" id="PTHR43780:SF2">
    <property type="entry name" value="1-AMINOCYCLOPROPANE-1-CARBOXYLATE DEAMINASE-RELATED"/>
    <property type="match status" value="1"/>
</dbReference>
<dbReference type="AlphaFoldDB" id="X1MU84"/>
<evidence type="ECO:0000256" key="1">
    <source>
        <dbReference type="ARBA" id="ARBA00001933"/>
    </source>
</evidence>
<dbReference type="PANTHER" id="PTHR43780">
    <property type="entry name" value="1-AMINOCYCLOPROPANE-1-CARBOXYLATE DEAMINASE-RELATED"/>
    <property type="match status" value="1"/>
</dbReference>
<reference evidence="4" key="1">
    <citation type="journal article" date="2014" name="Front. Microbiol.">
        <title>High frequency of phylogenetically diverse reductive dehalogenase-homologous genes in deep subseafloor sedimentary metagenomes.</title>
        <authorList>
            <person name="Kawai M."/>
            <person name="Futagami T."/>
            <person name="Toyoda A."/>
            <person name="Takaki Y."/>
            <person name="Nishi S."/>
            <person name="Hori S."/>
            <person name="Arai W."/>
            <person name="Tsubouchi T."/>
            <person name="Morono Y."/>
            <person name="Uchiyama I."/>
            <person name="Ito T."/>
            <person name="Fujiyama A."/>
            <person name="Inagaki F."/>
            <person name="Takami H."/>
        </authorList>
    </citation>
    <scope>NUCLEOTIDE SEQUENCE</scope>
    <source>
        <strain evidence="4">Expedition CK06-06</strain>
    </source>
</reference>
<evidence type="ECO:0000256" key="2">
    <source>
        <dbReference type="ARBA" id="ARBA00008639"/>
    </source>
</evidence>
<protein>
    <recommendedName>
        <fullName evidence="5">Tryptophan synthase beta chain-like PALP domain-containing protein</fullName>
    </recommendedName>
</protein>
<evidence type="ECO:0000313" key="4">
    <source>
        <dbReference type="EMBL" id="GAI35242.1"/>
    </source>
</evidence>
<dbReference type="SUPFAM" id="SSF53686">
    <property type="entry name" value="Tryptophan synthase beta subunit-like PLP-dependent enzymes"/>
    <property type="match status" value="1"/>
</dbReference>
<dbReference type="EMBL" id="BARV01031223">
    <property type="protein sequence ID" value="GAI35242.1"/>
    <property type="molecule type" value="Genomic_DNA"/>
</dbReference>
<comment type="cofactor">
    <cofactor evidence="1">
        <name>pyridoxal 5'-phosphate</name>
        <dbReference type="ChEBI" id="CHEBI:597326"/>
    </cofactor>
</comment>
<comment type="caution">
    <text evidence="4">The sequence shown here is derived from an EMBL/GenBank/DDBJ whole genome shotgun (WGS) entry which is preliminary data.</text>
</comment>
<proteinExistence type="inferred from homology"/>
<sequence length="76" mass="8488">MKAFKESESKKIEEILEEVPRVRLAFLPTPLEKAEGLANLLGGPNIFIKRDDCTGLAFGGNKARKLEFAMADEKCY</sequence>
<keyword evidence="3" id="KW-0663">Pyridoxal phosphate</keyword>
<gene>
    <name evidence="4" type="ORF">S06H3_49447</name>
</gene>
<dbReference type="Gene3D" id="3.40.50.1100">
    <property type="match status" value="1"/>
</dbReference>